<keyword evidence="1 2" id="KW-0238">DNA-binding</keyword>
<feature type="DNA-binding region" description="OmpR/PhoB-type" evidence="2">
    <location>
        <begin position="8"/>
        <end position="104"/>
    </location>
</feature>
<dbReference type="SMART" id="SM00862">
    <property type="entry name" value="Trans_reg_C"/>
    <property type="match status" value="1"/>
</dbReference>
<dbReference type="PROSITE" id="PS51755">
    <property type="entry name" value="OMPR_PHOB"/>
    <property type="match status" value="1"/>
</dbReference>
<dbReference type="Gene3D" id="1.10.10.10">
    <property type="entry name" value="Winged helix-like DNA-binding domain superfamily/Winged helix DNA-binding domain"/>
    <property type="match status" value="1"/>
</dbReference>
<protein>
    <submittedName>
        <fullName evidence="4">Transcriptional regulator HilA</fullName>
    </submittedName>
</protein>
<keyword evidence="5" id="KW-1185">Reference proteome</keyword>
<evidence type="ECO:0000256" key="1">
    <source>
        <dbReference type="ARBA" id="ARBA00023125"/>
    </source>
</evidence>
<evidence type="ECO:0000259" key="3">
    <source>
        <dbReference type="PROSITE" id="PS51755"/>
    </source>
</evidence>
<dbReference type="CDD" id="cd00383">
    <property type="entry name" value="trans_reg_C"/>
    <property type="match status" value="1"/>
</dbReference>
<dbReference type="GO" id="GO:0003677">
    <property type="term" value="F:DNA binding"/>
    <property type="evidence" value="ECO:0007669"/>
    <property type="project" value="UniProtKB-UniRule"/>
</dbReference>
<comment type="caution">
    <text evidence="4">The sequence shown here is derived from an EMBL/GenBank/DDBJ whole genome shotgun (WGS) entry which is preliminary data.</text>
</comment>
<gene>
    <name evidence="4" type="primary">hilA</name>
    <name evidence="4" type="ORF">GCM10011289_29520</name>
</gene>
<dbReference type="SUPFAM" id="SSF46894">
    <property type="entry name" value="C-terminal effector domain of the bipartite response regulators"/>
    <property type="match status" value="1"/>
</dbReference>
<dbReference type="InterPro" id="IPR001867">
    <property type="entry name" value="OmpR/PhoB-type_DNA-bd"/>
</dbReference>
<reference evidence="4" key="2">
    <citation type="submission" date="2020-09" db="EMBL/GenBank/DDBJ databases">
        <authorList>
            <person name="Sun Q."/>
            <person name="Kim S."/>
        </authorList>
    </citation>
    <scope>NUCLEOTIDE SEQUENCE</scope>
    <source>
        <strain evidence="4">KCTC 32182</strain>
    </source>
</reference>
<evidence type="ECO:0000313" key="4">
    <source>
        <dbReference type="EMBL" id="GGY23906.1"/>
    </source>
</evidence>
<dbReference type="Proteomes" id="UP000645257">
    <property type="component" value="Unassembled WGS sequence"/>
</dbReference>
<dbReference type="GO" id="GO:0006355">
    <property type="term" value="P:regulation of DNA-templated transcription"/>
    <property type="evidence" value="ECO:0007669"/>
    <property type="project" value="InterPro"/>
</dbReference>
<feature type="domain" description="OmpR/PhoB-type" evidence="3">
    <location>
        <begin position="8"/>
        <end position="104"/>
    </location>
</feature>
<dbReference type="AlphaFoldDB" id="A0A918UBH3"/>
<dbReference type="InterPro" id="IPR011990">
    <property type="entry name" value="TPR-like_helical_dom_sf"/>
</dbReference>
<evidence type="ECO:0000256" key="2">
    <source>
        <dbReference type="PROSITE-ProRule" id="PRU01091"/>
    </source>
</evidence>
<dbReference type="EMBL" id="BMYX01000019">
    <property type="protein sequence ID" value="GGY23906.1"/>
    <property type="molecule type" value="Genomic_DNA"/>
</dbReference>
<dbReference type="GO" id="GO:0000160">
    <property type="term" value="P:phosphorelay signal transduction system"/>
    <property type="evidence" value="ECO:0007669"/>
    <property type="project" value="InterPro"/>
</dbReference>
<accession>A0A918UBH3</accession>
<dbReference type="Gene3D" id="1.25.40.10">
    <property type="entry name" value="Tetratricopeptide repeat domain"/>
    <property type="match status" value="1"/>
</dbReference>
<dbReference type="SUPFAM" id="SSF48452">
    <property type="entry name" value="TPR-like"/>
    <property type="match status" value="2"/>
</dbReference>
<evidence type="ECO:0000313" key="5">
    <source>
        <dbReference type="Proteomes" id="UP000645257"/>
    </source>
</evidence>
<dbReference type="InterPro" id="IPR016032">
    <property type="entry name" value="Sig_transdc_resp-reg_C-effctor"/>
</dbReference>
<dbReference type="RefSeq" id="WP_189535698.1">
    <property type="nucleotide sequence ID" value="NZ_BMYX01000019.1"/>
</dbReference>
<name>A0A918UBH3_9NEIS</name>
<sequence>MHSDRTFAGQFVFGDFVLKSEGVLSRGGKETRLPPKETLVLLTLVKSAGELVSKDALLDAVWGAESVGEESLTRCIYTLRRLLGETRDDRYIETVYGKGFRFNRVATFMPAAQRVSQCSLAILPFQISGFDSLAVHGSLIHKLSRLGHYGVHVVPAVMSREATSSAGIHALLEKVAPDYYLAGETVQRGGNRLLKLELVRSSDHALVSSHTLLLVDGMSDATLIQRIAAELPGQIPGFVPSRALPSDGASLDVMLSCQQARRYLRQPSRRNLDHALHYFQMALGADPGYAPAHCGVAEVYLALASLGYLHVQDVMERTRQALETAETLDPKSPLLLAVKGWYWRFAEGDTDAAEQCFHEALSIGAPIAELHYYYACHLVHEGRRADALAELERCLAIDSGMDRARIETIWVLFHLGRFALARETGEALLRTSPCPGPAVYAALAVVLMMQGDAESAVAMARRIGVEEEDALWLSACHAWVMASVDPDRVAGLIPALLDEAGREPPMLSVFLPVVRLLGGPDAARSLEIRAEAAGCRWLGLMRADPRLSDDPAMPAGESGRSRSLFKTTFNSEARV</sequence>
<dbReference type="Pfam" id="PF00486">
    <property type="entry name" value="Trans_reg_C"/>
    <property type="match status" value="1"/>
</dbReference>
<dbReference type="InterPro" id="IPR036388">
    <property type="entry name" value="WH-like_DNA-bd_sf"/>
</dbReference>
<organism evidence="4 5">
    <name type="scientific">Paludibacterium paludis</name>
    <dbReference type="NCBI Taxonomy" id="1225769"/>
    <lineage>
        <taxon>Bacteria</taxon>
        <taxon>Pseudomonadati</taxon>
        <taxon>Pseudomonadota</taxon>
        <taxon>Betaproteobacteria</taxon>
        <taxon>Neisseriales</taxon>
        <taxon>Chromobacteriaceae</taxon>
        <taxon>Paludibacterium</taxon>
    </lineage>
</organism>
<reference evidence="4" key="1">
    <citation type="journal article" date="2014" name="Int. J. Syst. Evol. Microbiol.">
        <title>Complete genome sequence of Corynebacterium casei LMG S-19264T (=DSM 44701T), isolated from a smear-ripened cheese.</title>
        <authorList>
            <consortium name="US DOE Joint Genome Institute (JGI-PGF)"/>
            <person name="Walter F."/>
            <person name="Albersmeier A."/>
            <person name="Kalinowski J."/>
            <person name="Ruckert C."/>
        </authorList>
    </citation>
    <scope>NUCLEOTIDE SEQUENCE</scope>
    <source>
        <strain evidence="4">KCTC 32182</strain>
    </source>
</reference>
<proteinExistence type="predicted"/>